<keyword evidence="1" id="KW-0808">Transferase</keyword>
<dbReference type="Pfam" id="PF00698">
    <property type="entry name" value="Acyl_transf_1"/>
    <property type="match status" value="1"/>
</dbReference>
<dbReference type="CDD" id="cd00833">
    <property type="entry name" value="PKS"/>
    <property type="match status" value="1"/>
</dbReference>
<dbReference type="InterPro" id="IPR014031">
    <property type="entry name" value="Ketoacyl_synth_C"/>
</dbReference>
<dbReference type="SMART" id="SM00825">
    <property type="entry name" value="PKS_KS"/>
    <property type="match status" value="1"/>
</dbReference>
<gene>
    <name evidence="4" type="ORF">ADL29_07505</name>
</gene>
<dbReference type="PROSITE" id="PS52004">
    <property type="entry name" value="KS3_2"/>
    <property type="match status" value="1"/>
</dbReference>
<dbReference type="InterPro" id="IPR016039">
    <property type="entry name" value="Thiolase-like"/>
</dbReference>
<accession>A0A0N1JZB8</accession>
<evidence type="ECO:0000313" key="5">
    <source>
        <dbReference type="Proteomes" id="UP000037982"/>
    </source>
</evidence>
<dbReference type="InterPro" id="IPR014043">
    <property type="entry name" value="Acyl_transferase_dom"/>
</dbReference>
<dbReference type="SMART" id="SM00827">
    <property type="entry name" value="PKS_AT"/>
    <property type="match status" value="1"/>
</dbReference>
<dbReference type="Gene3D" id="3.40.47.10">
    <property type="match status" value="1"/>
</dbReference>
<evidence type="ECO:0000256" key="2">
    <source>
        <dbReference type="ARBA" id="ARBA00023268"/>
    </source>
</evidence>
<sequence length="276" mass="28664">HGTGTTLGDPIEAQALLATYGRGRSPERPLWLGSLKSNIGHAMAAAGVGGVIKMVMALRHGVLPKTLHVDEPTHQVDWSSGAVELLMEARSWPDVERARRAGVSAFGISGTNAHVVLEQAPVVEQPVREGGDAGGVVPWVVSARSDVALREQAARLAEQVTALPGVSPADVAAVFVFPGQGAQWVGMARELVEQSPVFAEALAECGRAFEGLVDWSLDEALGDEVLLARVDVVQPVLFAVMVSLAAVWRSVGVEPAAVVGHSQGEIAAACVAGALS</sequence>
<dbReference type="AlphaFoldDB" id="A0A0N1JZB8"/>
<proteinExistence type="predicted"/>
<dbReference type="InterPro" id="IPR016035">
    <property type="entry name" value="Acyl_Trfase/lysoPLipase"/>
</dbReference>
<organism evidence="4 5">
    <name type="scientific">Streptomyces chattanoogensis</name>
    <dbReference type="NCBI Taxonomy" id="66876"/>
    <lineage>
        <taxon>Bacteria</taxon>
        <taxon>Bacillati</taxon>
        <taxon>Actinomycetota</taxon>
        <taxon>Actinomycetes</taxon>
        <taxon>Kitasatosporales</taxon>
        <taxon>Streptomycetaceae</taxon>
        <taxon>Streptomyces</taxon>
    </lineage>
</organism>
<evidence type="ECO:0000259" key="3">
    <source>
        <dbReference type="PROSITE" id="PS52004"/>
    </source>
</evidence>
<evidence type="ECO:0000313" key="4">
    <source>
        <dbReference type="EMBL" id="KPC65367.1"/>
    </source>
</evidence>
<feature type="non-terminal residue" evidence="4">
    <location>
        <position position="1"/>
    </location>
</feature>
<dbReference type="InterPro" id="IPR032821">
    <property type="entry name" value="PKS_assoc"/>
</dbReference>
<dbReference type="InterPro" id="IPR020841">
    <property type="entry name" value="PKS_Beta-ketoAc_synthase_dom"/>
</dbReference>
<dbReference type="GO" id="GO:0006633">
    <property type="term" value="P:fatty acid biosynthetic process"/>
    <property type="evidence" value="ECO:0007669"/>
    <property type="project" value="TreeGrafter"/>
</dbReference>
<comment type="caution">
    <text evidence="4">The sequence shown here is derived from an EMBL/GenBank/DDBJ whole genome shotgun (WGS) entry which is preliminary data.</text>
</comment>
<keyword evidence="2" id="KW-0511">Multifunctional enzyme</keyword>
<name>A0A0N1JZB8_9ACTN</name>
<dbReference type="Pfam" id="PF16197">
    <property type="entry name" value="KAsynt_C_assoc"/>
    <property type="match status" value="1"/>
</dbReference>
<dbReference type="Proteomes" id="UP000037982">
    <property type="component" value="Unassembled WGS sequence"/>
</dbReference>
<dbReference type="SUPFAM" id="SSF53901">
    <property type="entry name" value="Thiolase-like"/>
    <property type="match status" value="1"/>
</dbReference>
<dbReference type="InterPro" id="IPR001227">
    <property type="entry name" value="Ac_transferase_dom_sf"/>
</dbReference>
<dbReference type="PANTHER" id="PTHR43775">
    <property type="entry name" value="FATTY ACID SYNTHASE"/>
    <property type="match status" value="1"/>
</dbReference>
<protein>
    <recommendedName>
        <fullName evidence="3">Ketosynthase family 3 (KS3) domain-containing protein</fullName>
    </recommendedName>
</protein>
<dbReference type="Pfam" id="PF02801">
    <property type="entry name" value="Ketoacyl-synt_C"/>
    <property type="match status" value="1"/>
</dbReference>
<dbReference type="GO" id="GO:0004312">
    <property type="term" value="F:fatty acid synthase activity"/>
    <property type="evidence" value="ECO:0007669"/>
    <property type="project" value="TreeGrafter"/>
</dbReference>
<dbReference type="Gene3D" id="3.40.366.10">
    <property type="entry name" value="Malonyl-Coenzyme A Acyl Carrier Protein, domain 2"/>
    <property type="match status" value="1"/>
</dbReference>
<dbReference type="InterPro" id="IPR050091">
    <property type="entry name" value="PKS_NRPS_Biosynth_Enz"/>
</dbReference>
<reference evidence="5" key="1">
    <citation type="submission" date="2015-07" db="EMBL/GenBank/DDBJ databases">
        <authorList>
            <person name="Ju K.-S."/>
            <person name="Doroghazi J.R."/>
            <person name="Metcalf W.W."/>
        </authorList>
    </citation>
    <scope>NUCLEOTIDE SEQUENCE [LARGE SCALE GENOMIC DNA]</scope>
    <source>
        <strain evidence="5">NRRL ISP-5002</strain>
    </source>
</reference>
<evidence type="ECO:0000256" key="1">
    <source>
        <dbReference type="ARBA" id="ARBA00022679"/>
    </source>
</evidence>
<feature type="domain" description="Ketosynthase family 3 (KS3)" evidence="3">
    <location>
        <begin position="1"/>
        <end position="119"/>
    </location>
</feature>
<dbReference type="RefSeq" id="WP_157878411.1">
    <property type="nucleotide sequence ID" value="NZ_LGKG01000040.1"/>
</dbReference>
<dbReference type="PANTHER" id="PTHR43775:SF51">
    <property type="entry name" value="INACTIVE PHENOLPHTHIOCEROL SYNTHESIS POLYKETIDE SYNTHASE TYPE I PKS1-RELATED"/>
    <property type="match status" value="1"/>
</dbReference>
<dbReference type="Gene3D" id="3.30.70.3290">
    <property type="match status" value="1"/>
</dbReference>
<keyword evidence="5" id="KW-1185">Reference proteome</keyword>
<feature type="non-terminal residue" evidence="4">
    <location>
        <position position="276"/>
    </location>
</feature>
<dbReference type="SUPFAM" id="SSF52151">
    <property type="entry name" value="FabD/lysophospholipase-like"/>
    <property type="match status" value="1"/>
</dbReference>
<dbReference type="EMBL" id="LGKG01000040">
    <property type="protein sequence ID" value="KPC65367.1"/>
    <property type="molecule type" value="Genomic_DNA"/>
</dbReference>